<protein>
    <recommendedName>
        <fullName evidence="2">DUF4126 domain-containing protein</fullName>
    </recommendedName>
</protein>
<dbReference type="InterPro" id="IPR025196">
    <property type="entry name" value="DUF4126"/>
</dbReference>
<feature type="transmembrane region" description="Helical" evidence="1">
    <location>
        <begin position="162"/>
        <end position="186"/>
    </location>
</feature>
<feature type="transmembrane region" description="Helical" evidence="1">
    <location>
        <begin position="42"/>
        <end position="63"/>
    </location>
</feature>
<keyword evidence="1" id="KW-0812">Transmembrane</keyword>
<dbReference type="Pfam" id="PF13548">
    <property type="entry name" value="DUF4126"/>
    <property type="match status" value="1"/>
</dbReference>
<gene>
    <name evidence="3" type="ORF">H4W34_005206</name>
</gene>
<keyword evidence="1" id="KW-0472">Membrane</keyword>
<keyword evidence="4" id="KW-1185">Reference proteome</keyword>
<accession>A0ABR9JXS9</accession>
<evidence type="ECO:0000313" key="3">
    <source>
        <dbReference type="EMBL" id="MBE1535373.1"/>
    </source>
</evidence>
<proteinExistence type="predicted"/>
<name>A0ABR9JXS9_9ACTN</name>
<evidence type="ECO:0000256" key="1">
    <source>
        <dbReference type="SAM" id="Phobius"/>
    </source>
</evidence>
<feature type="transmembrane region" description="Helical" evidence="1">
    <location>
        <begin position="111"/>
        <end position="129"/>
    </location>
</feature>
<dbReference type="EMBL" id="JADBDZ010000001">
    <property type="protein sequence ID" value="MBE1535373.1"/>
    <property type="molecule type" value="Genomic_DNA"/>
</dbReference>
<comment type="caution">
    <text evidence="3">The sequence shown here is derived from an EMBL/GenBank/DDBJ whole genome shotgun (WGS) entry which is preliminary data.</text>
</comment>
<evidence type="ECO:0000313" key="4">
    <source>
        <dbReference type="Proteomes" id="UP000627838"/>
    </source>
</evidence>
<organism evidence="3 4">
    <name type="scientific">Actinomadura algeriensis</name>
    <dbReference type="NCBI Taxonomy" id="1679523"/>
    <lineage>
        <taxon>Bacteria</taxon>
        <taxon>Bacillati</taxon>
        <taxon>Actinomycetota</taxon>
        <taxon>Actinomycetes</taxon>
        <taxon>Streptosporangiales</taxon>
        <taxon>Thermomonosporaceae</taxon>
        <taxon>Actinomadura</taxon>
    </lineage>
</organism>
<sequence length="198" mass="20646">MLATLTGLGLSTAAGLNAYIPMLVVGLLARFTDLVRLPAEFGWLTNGWILAGLAALLAAEVVLDKIPAVDTVNDAVQTLVRPAAGGAVFAATDAAERLDQRIETSSFMQEHAWVGWVLGIAVALTVHAIKASARPLIDAGTFGVGAPVVSTAEDTASVGMSLLAILAPVVALLLILLTVWTAFRLLRRKRRAGRSAPT</sequence>
<dbReference type="Proteomes" id="UP000627838">
    <property type="component" value="Unassembled WGS sequence"/>
</dbReference>
<feature type="domain" description="DUF4126" evidence="2">
    <location>
        <begin position="5"/>
        <end position="188"/>
    </location>
</feature>
<reference evidence="3 4" key="1">
    <citation type="submission" date="2020-10" db="EMBL/GenBank/DDBJ databases">
        <title>Sequencing the genomes of 1000 actinobacteria strains.</title>
        <authorList>
            <person name="Klenk H.-P."/>
        </authorList>
    </citation>
    <scope>NUCLEOTIDE SEQUENCE [LARGE SCALE GENOMIC DNA]</scope>
    <source>
        <strain evidence="3 4">DSM 46744</strain>
    </source>
</reference>
<keyword evidence="1" id="KW-1133">Transmembrane helix</keyword>
<evidence type="ECO:0000259" key="2">
    <source>
        <dbReference type="Pfam" id="PF13548"/>
    </source>
</evidence>
<dbReference type="RefSeq" id="WP_192761591.1">
    <property type="nucleotide sequence ID" value="NZ_JADBDZ010000001.1"/>
</dbReference>